<protein>
    <recommendedName>
        <fullName evidence="4">O-methyltransferase C-terminal domain-containing protein</fullName>
    </recommendedName>
</protein>
<keyword evidence="6" id="KW-1185">Reference proteome</keyword>
<evidence type="ECO:0000256" key="3">
    <source>
        <dbReference type="ARBA" id="ARBA00022691"/>
    </source>
</evidence>
<name>A0AAW1IK09_SAPOF</name>
<reference evidence="5" key="1">
    <citation type="submission" date="2024-03" db="EMBL/GenBank/DDBJ databases">
        <title>WGS assembly of Saponaria officinalis var. Norfolk2.</title>
        <authorList>
            <person name="Jenkins J."/>
            <person name="Shu S."/>
            <person name="Grimwood J."/>
            <person name="Barry K."/>
            <person name="Goodstein D."/>
            <person name="Schmutz J."/>
            <person name="Leebens-Mack J."/>
            <person name="Osbourn A."/>
        </authorList>
    </citation>
    <scope>NUCLEOTIDE SEQUENCE [LARGE SCALE GENOMIC DNA]</scope>
    <source>
        <strain evidence="5">JIC</strain>
    </source>
</reference>
<accession>A0AAW1IK09</accession>
<keyword evidence="3" id="KW-0949">S-adenosyl-L-methionine</keyword>
<organism evidence="5 6">
    <name type="scientific">Saponaria officinalis</name>
    <name type="common">Common soapwort</name>
    <name type="synonym">Lychnis saponaria</name>
    <dbReference type="NCBI Taxonomy" id="3572"/>
    <lineage>
        <taxon>Eukaryota</taxon>
        <taxon>Viridiplantae</taxon>
        <taxon>Streptophyta</taxon>
        <taxon>Embryophyta</taxon>
        <taxon>Tracheophyta</taxon>
        <taxon>Spermatophyta</taxon>
        <taxon>Magnoliopsida</taxon>
        <taxon>eudicotyledons</taxon>
        <taxon>Gunneridae</taxon>
        <taxon>Pentapetalae</taxon>
        <taxon>Caryophyllales</taxon>
        <taxon>Caryophyllaceae</taxon>
        <taxon>Caryophylleae</taxon>
        <taxon>Saponaria</taxon>
    </lineage>
</organism>
<dbReference type="EMBL" id="JBDFQZ010000009">
    <property type="protein sequence ID" value="KAK9689927.1"/>
    <property type="molecule type" value="Genomic_DNA"/>
</dbReference>
<comment type="caution">
    <text evidence="5">The sequence shown here is derived from an EMBL/GenBank/DDBJ whole genome shotgun (WGS) entry which is preliminary data.</text>
</comment>
<dbReference type="PANTHER" id="PTHR11746">
    <property type="entry name" value="O-METHYLTRANSFERASE"/>
    <property type="match status" value="1"/>
</dbReference>
<dbReference type="AlphaFoldDB" id="A0AAW1IK09"/>
<sequence length="101" mass="11802">MKFILHDWGDEECIKILKNCQKAVFEKKGKVIIMDIVLCPEGDDVQDDERFAMDIQMMVLFGRGKERTENDWKKLFNEAGFARYNIIKILALVSIIEVFSQ</sequence>
<evidence type="ECO:0000313" key="5">
    <source>
        <dbReference type="EMBL" id="KAK9689927.1"/>
    </source>
</evidence>
<keyword evidence="1" id="KW-0489">Methyltransferase</keyword>
<evidence type="ECO:0000259" key="4">
    <source>
        <dbReference type="Pfam" id="PF00891"/>
    </source>
</evidence>
<dbReference type="InterPro" id="IPR029063">
    <property type="entry name" value="SAM-dependent_MTases_sf"/>
</dbReference>
<dbReference type="Pfam" id="PF00891">
    <property type="entry name" value="Methyltransf_2"/>
    <property type="match status" value="1"/>
</dbReference>
<feature type="domain" description="O-methyltransferase C-terminal" evidence="4">
    <location>
        <begin position="1"/>
        <end position="82"/>
    </location>
</feature>
<evidence type="ECO:0000256" key="1">
    <source>
        <dbReference type="ARBA" id="ARBA00022603"/>
    </source>
</evidence>
<gene>
    <name evidence="5" type="ORF">RND81_09G091600</name>
</gene>
<dbReference type="GO" id="GO:0032259">
    <property type="term" value="P:methylation"/>
    <property type="evidence" value="ECO:0007669"/>
    <property type="project" value="UniProtKB-KW"/>
</dbReference>
<dbReference type="InterPro" id="IPR016461">
    <property type="entry name" value="COMT-like"/>
</dbReference>
<dbReference type="Gene3D" id="3.40.50.150">
    <property type="entry name" value="Vaccinia Virus protein VP39"/>
    <property type="match status" value="1"/>
</dbReference>
<keyword evidence="2" id="KW-0808">Transferase</keyword>
<proteinExistence type="predicted"/>
<evidence type="ECO:0000313" key="6">
    <source>
        <dbReference type="Proteomes" id="UP001443914"/>
    </source>
</evidence>
<dbReference type="GO" id="GO:0008171">
    <property type="term" value="F:O-methyltransferase activity"/>
    <property type="evidence" value="ECO:0007669"/>
    <property type="project" value="InterPro"/>
</dbReference>
<evidence type="ECO:0000256" key="2">
    <source>
        <dbReference type="ARBA" id="ARBA00022679"/>
    </source>
</evidence>
<dbReference type="InterPro" id="IPR001077">
    <property type="entry name" value="COMT_C"/>
</dbReference>
<dbReference type="SUPFAM" id="SSF53335">
    <property type="entry name" value="S-adenosyl-L-methionine-dependent methyltransferases"/>
    <property type="match status" value="1"/>
</dbReference>
<dbReference type="Proteomes" id="UP001443914">
    <property type="component" value="Unassembled WGS sequence"/>
</dbReference>
<dbReference type="PROSITE" id="PS51683">
    <property type="entry name" value="SAM_OMT_II"/>
    <property type="match status" value="1"/>
</dbReference>